<keyword evidence="1" id="KW-0472">Membrane</keyword>
<reference evidence="3" key="1">
    <citation type="journal article" date="2020" name="mSystems">
        <title>Genome- and Community-Level Interaction Insights into Carbon Utilization and Element Cycling Functions of Hydrothermarchaeota in Hydrothermal Sediment.</title>
        <authorList>
            <person name="Zhou Z."/>
            <person name="Liu Y."/>
            <person name="Xu W."/>
            <person name="Pan J."/>
            <person name="Luo Z.H."/>
            <person name="Li M."/>
        </authorList>
    </citation>
    <scope>NUCLEOTIDE SEQUENCE [LARGE SCALE GENOMIC DNA]</scope>
    <source>
        <strain evidence="3">SpSt-548</strain>
    </source>
</reference>
<feature type="domain" description="Peptidase S9 prolyl oligopeptidase catalytic" evidence="2">
    <location>
        <begin position="124"/>
        <end position="311"/>
    </location>
</feature>
<evidence type="ECO:0000259" key="2">
    <source>
        <dbReference type="Pfam" id="PF00326"/>
    </source>
</evidence>
<comment type="caution">
    <text evidence="3">The sequence shown here is derived from an EMBL/GenBank/DDBJ whole genome shotgun (WGS) entry which is preliminary data.</text>
</comment>
<evidence type="ECO:0000313" key="3">
    <source>
        <dbReference type="EMBL" id="HGS04707.1"/>
    </source>
</evidence>
<organism evidence="3">
    <name type="scientific">Desulfobacca acetoxidans</name>
    <dbReference type="NCBI Taxonomy" id="60893"/>
    <lineage>
        <taxon>Bacteria</taxon>
        <taxon>Pseudomonadati</taxon>
        <taxon>Thermodesulfobacteriota</taxon>
        <taxon>Desulfobaccia</taxon>
        <taxon>Desulfobaccales</taxon>
        <taxon>Desulfobaccaceae</taxon>
        <taxon>Desulfobacca</taxon>
    </lineage>
</organism>
<sequence>MQDFRSSGYRGGVRLISLAVLVLLIWWALPPPLSLAGEETLHLPYALADGTFLIGHLTLPPGATPDKKVPVVVLIPGGKGKKGGYFWRRAQNYLEYKQIRDNLRDRYAVLAVEYVSGYFGDPREMESVLAAFQALKHVPQVDLERLAVIGQSHGGYLALMSVMQPGVEPRPKAAVSVSGVVDLASYVLYMREEELTRGGFMPQEAYHYITRKVPQALGWPPDRDEATRERYARRSLLTYVHLLQVPVLIIHGRGDQVVPVSQARMLLDALHNYGKTYESLEIPSGKLMGHFLFQRSEPAWEKITAFLAKYLK</sequence>
<name>A0A7V4G7D8_9BACT</name>
<dbReference type="PANTHER" id="PTHR22946">
    <property type="entry name" value="DIENELACTONE HYDROLASE DOMAIN-CONTAINING PROTEIN-RELATED"/>
    <property type="match status" value="1"/>
</dbReference>
<dbReference type="InterPro" id="IPR029058">
    <property type="entry name" value="AB_hydrolase_fold"/>
</dbReference>
<dbReference type="EMBL" id="DSXI01000175">
    <property type="protein sequence ID" value="HGS04707.1"/>
    <property type="molecule type" value="Genomic_DNA"/>
</dbReference>
<dbReference type="SUPFAM" id="SSF53474">
    <property type="entry name" value="alpha/beta-Hydrolases"/>
    <property type="match status" value="1"/>
</dbReference>
<dbReference type="InterPro" id="IPR050261">
    <property type="entry name" value="FrsA_esterase"/>
</dbReference>
<dbReference type="InterPro" id="IPR001375">
    <property type="entry name" value="Peptidase_S9_cat"/>
</dbReference>
<evidence type="ECO:0000256" key="1">
    <source>
        <dbReference type="SAM" id="Phobius"/>
    </source>
</evidence>
<keyword evidence="1" id="KW-0812">Transmembrane</keyword>
<dbReference type="Pfam" id="PF00326">
    <property type="entry name" value="Peptidase_S9"/>
    <property type="match status" value="1"/>
</dbReference>
<dbReference type="Gene3D" id="3.40.50.1820">
    <property type="entry name" value="alpha/beta hydrolase"/>
    <property type="match status" value="1"/>
</dbReference>
<protein>
    <submittedName>
        <fullName evidence="3">Alpha/beta fold hydrolase</fullName>
    </submittedName>
</protein>
<dbReference type="GO" id="GO:0008236">
    <property type="term" value="F:serine-type peptidase activity"/>
    <property type="evidence" value="ECO:0007669"/>
    <property type="project" value="InterPro"/>
</dbReference>
<feature type="transmembrane region" description="Helical" evidence="1">
    <location>
        <begin position="12"/>
        <end position="29"/>
    </location>
</feature>
<proteinExistence type="predicted"/>
<keyword evidence="3" id="KW-0378">Hydrolase</keyword>
<gene>
    <name evidence="3" type="ORF">ENT08_03055</name>
</gene>
<keyword evidence="1" id="KW-1133">Transmembrane helix</keyword>
<dbReference type="GO" id="GO:0006508">
    <property type="term" value="P:proteolysis"/>
    <property type="evidence" value="ECO:0007669"/>
    <property type="project" value="InterPro"/>
</dbReference>
<dbReference type="AlphaFoldDB" id="A0A7V4G7D8"/>
<accession>A0A7V4G7D8</accession>